<dbReference type="EMBL" id="KR029610">
    <property type="protein sequence ID" value="AKH48883.1"/>
    <property type="molecule type" value="Genomic_DNA"/>
</dbReference>
<reference evidence="1" key="2">
    <citation type="submission" date="2015-03" db="EMBL/GenBank/DDBJ databases">
        <authorList>
            <person name="Chow C.-E.T."/>
            <person name="Winget D.M."/>
            <person name="White R.A.III."/>
            <person name="Hallam S.J."/>
            <person name="Suttle C.A."/>
        </authorList>
    </citation>
    <scope>NUCLEOTIDE SEQUENCE</scope>
    <source>
        <strain evidence="1">Oxic3_4</strain>
    </source>
</reference>
<accession>A0A0F7LBF2</accession>
<proteinExistence type="predicted"/>
<sequence>MQRQAGLSPGKRIQKPDYQYHAPSSSLRTQWKELMESNPASDLLATLSETERGFLSTYLNSEPLEVVMERGSWLLARYHLEKSTPSLMRFLDAVACIRTEQ</sequence>
<reference evidence="1" key="1">
    <citation type="journal article" date="2015" name="Front. Microbiol.">
        <title>Combining genomic sequencing methods to explore viral diversity and reveal potential virus-host interactions.</title>
        <authorList>
            <person name="Chow C.E."/>
            <person name="Winget D.M."/>
            <person name="White R.A.III."/>
            <person name="Hallam S.J."/>
            <person name="Suttle C.A."/>
        </authorList>
    </citation>
    <scope>NUCLEOTIDE SEQUENCE</scope>
    <source>
        <strain evidence="1">Oxic3_4</strain>
    </source>
</reference>
<evidence type="ECO:0000313" key="1">
    <source>
        <dbReference type="EMBL" id="AKH48883.1"/>
    </source>
</evidence>
<protein>
    <submittedName>
        <fullName evidence="1">SsDNA binding protein</fullName>
    </submittedName>
</protein>
<name>A0A0F7LBF2_9VIRU</name>
<organism evidence="1">
    <name type="scientific">uncultured marine virus</name>
    <dbReference type="NCBI Taxonomy" id="186617"/>
    <lineage>
        <taxon>Viruses</taxon>
        <taxon>environmental samples</taxon>
    </lineage>
</organism>